<keyword evidence="3" id="KW-0687">Ribonucleoprotein</keyword>
<evidence type="ECO:0000313" key="5">
    <source>
        <dbReference type="EMBL" id="CCO66190.1"/>
    </source>
</evidence>
<dbReference type="RefSeq" id="XP_007512102.1">
    <property type="nucleotide sequence ID" value="XM_007512040.1"/>
</dbReference>
<comment type="similarity">
    <text evidence="1">Belongs to the universal ribosomal protein uL1 family.</text>
</comment>
<dbReference type="EMBL" id="FO082272">
    <property type="protein sequence ID" value="CCO66190.1"/>
    <property type="molecule type" value="Genomic_DNA"/>
</dbReference>
<dbReference type="GO" id="GO:1990904">
    <property type="term" value="C:ribonucleoprotein complex"/>
    <property type="evidence" value="ECO:0007669"/>
    <property type="project" value="UniProtKB-KW"/>
</dbReference>
<evidence type="ECO:0000313" key="6">
    <source>
        <dbReference type="Proteomes" id="UP000198341"/>
    </source>
</evidence>
<evidence type="ECO:0000256" key="1">
    <source>
        <dbReference type="ARBA" id="ARBA00010531"/>
    </source>
</evidence>
<keyword evidence="6" id="KW-1185">Reference proteome</keyword>
<dbReference type="Proteomes" id="UP000198341">
    <property type="component" value="Chromosome 7"/>
</dbReference>
<protein>
    <recommendedName>
        <fullName evidence="4">CL1</fullName>
    </recommendedName>
</protein>
<dbReference type="AlphaFoldDB" id="K8F260"/>
<name>K8F260_9CHLO</name>
<dbReference type="FunFam" id="3.40.50.790:FF:000001">
    <property type="entry name" value="50S ribosomal protein L1"/>
    <property type="match status" value="1"/>
</dbReference>
<dbReference type="InterPro" id="IPR023674">
    <property type="entry name" value="Ribosomal_uL1-like"/>
</dbReference>
<dbReference type="STRING" id="41875.K8F260"/>
<evidence type="ECO:0000256" key="4">
    <source>
        <dbReference type="ARBA" id="ARBA00082680"/>
    </source>
</evidence>
<sequence>MAPLLQKPSSSLERGKHLFLLFLSTRARTSNASSNTTTFRAAFSSSLFSTAATEKAQNEEGGGGEKEDVFHLLAGKLPQPMYRATVVNDDGTTTPISDVRSAVQWAKEAMGGKKKFDQTVEMSIRLGVNPKRSDMIVRGTCNLPNGTGKKFYVLAFAENEEDREMARQAGADAVGGEELIEQIKSGKFEDLNKVNVCVATPGIVPKLKSSGLARTLGPKGLMPNPKVGTLTAEVGKAVRDAKSGGRVEYRAEKNSIVHAGIGKTSFEEDAIVENASCLMASVLQNRPKGKGAPAISNYIKRVYLSTTMSEGSRRIDPKELMKLAEEYNQRNTSMSSSPGA</sequence>
<dbReference type="CDD" id="cd00403">
    <property type="entry name" value="Ribosomal_L1"/>
    <property type="match status" value="1"/>
</dbReference>
<dbReference type="PANTHER" id="PTHR36427">
    <property type="entry name" value="54S RIBOSOMAL PROTEIN L1, MITOCHONDRIAL"/>
    <property type="match status" value="1"/>
</dbReference>
<dbReference type="Gene3D" id="3.30.190.20">
    <property type="match status" value="1"/>
</dbReference>
<evidence type="ECO:0000256" key="2">
    <source>
        <dbReference type="ARBA" id="ARBA00022980"/>
    </source>
</evidence>
<dbReference type="KEGG" id="bpg:Bathy07g01760"/>
<accession>K8F260</accession>
<dbReference type="eggNOG" id="KOG1569">
    <property type="taxonomic scope" value="Eukaryota"/>
</dbReference>
<keyword evidence="2 5" id="KW-0689">Ribosomal protein</keyword>
<reference evidence="5 6" key="1">
    <citation type="submission" date="2011-10" db="EMBL/GenBank/DDBJ databases">
        <authorList>
            <person name="Genoscope - CEA"/>
        </authorList>
    </citation>
    <scope>NUCLEOTIDE SEQUENCE [LARGE SCALE GENOMIC DNA]</scope>
    <source>
        <strain evidence="5 6">RCC 1105</strain>
    </source>
</reference>
<dbReference type="GeneID" id="19014666"/>
<dbReference type="OrthoDB" id="1747252at2759"/>
<organism evidence="5 6">
    <name type="scientific">Bathycoccus prasinos</name>
    <dbReference type="NCBI Taxonomy" id="41875"/>
    <lineage>
        <taxon>Eukaryota</taxon>
        <taxon>Viridiplantae</taxon>
        <taxon>Chlorophyta</taxon>
        <taxon>Mamiellophyceae</taxon>
        <taxon>Mamiellales</taxon>
        <taxon>Bathycoccaceae</taxon>
        <taxon>Bathycoccus</taxon>
    </lineage>
</organism>
<dbReference type="InterPro" id="IPR016095">
    <property type="entry name" value="Ribosomal_uL1_3-a/b-sand"/>
</dbReference>
<gene>
    <name evidence="5" type="ORF">Bathy07g01760</name>
</gene>
<evidence type="ECO:0000256" key="3">
    <source>
        <dbReference type="ARBA" id="ARBA00023274"/>
    </source>
</evidence>
<dbReference type="PANTHER" id="PTHR36427:SF3">
    <property type="entry name" value="LARGE RIBOSOMAL SUBUNIT PROTEIN UL1M"/>
    <property type="match status" value="1"/>
</dbReference>
<dbReference type="InterPro" id="IPR028364">
    <property type="entry name" value="Ribosomal_uL1/biogenesis"/>
</dbReference>
<dbReference type="Gene3D" id="3.40.50.790">
    <property type="match status" value="1"/>
</dbReference>
<dbReference type="Pfam" id="PF00687">
    <property type="entry name" value="Ribosomal_L1"/>
    <property type="match status" value="1"/>
</dbReference>
<proteinExistence type="inferred from homology"/>
<dbReference type="SUPFAM" id="SSF56808">
    <property type="entry name" value="Ribosomal protein L1"/>
    <property type="match status" value="1"/>
</dbReference>
<dbReference type="GO" id="GO:0005840">
    <property type="term" value="C:ribosome"/>
    <property type="evidence" value="ECO:0007669"/>
    <property type="project" value="UniProtKB-KW"/>
</dbReference>